<feature type="domain" description="Putative amidase" evidence="1">
    <location>
        <begin position="228"/>
        <end position="327"/>
    </location>
</feature>
<evidence type="ECO:0000259" key="1">
    <source>
        <dbReference type="Pfam" id="PF12671"/>
    </source>
</evidence>
<dbReference type="RefSeq" id="WP_019035133.1">
    <property type="nucleotide sequence ID" value="NZ_CAMUOS010000001.1"/>
</dbReference>
<dbReference type="OrthoDB" id="9812429at2"/>
<protein>
    <submittedName>
        <fullName evidence="2">Amidase domain</fullName>
    </submittedName>
</protein>
<evidence type="ECO:0000313" key="3">
    <source>
        <dbReference type="Proteomes" id="UP000255517"/>
    </source>
</evidence>
<proteinExistence type="predicted"/>
<dbReference type="EMBL" id="UGSZ01000001">
    <property type="protein sequence ID" value="SUB56951.1"/>
    <property type="molecule type" value="Genomic_DNA"/>
</dbReference>
<reference evidence="2 3" key="1">
    <citation type="submission" date="2018-06" db="EMBL/GenBank/DDBJ databases">
        <authorList>
            <consortium name="Pathogen Informatics"/>
            <person name="Doyle S."/>
        </authorList>
    </citation>
    <scope>NUCLEOTIDE SEQUENCE [LARGE SCALE GENOMIC DNA]</scope>
    <source>
        <strain evidence="2 3">NCTC13149</strain>
    </source>
</reference>
<dbReference type="InterPro" id="IPR024301">
    <property type="entry name" value="Amidase_6"/>
</dbReference>
<dbReference type="AlphaFoldDB" id="A0A379C4B2"/>
<accession>A0A379C4B2</accession>
<sequence>MFSKFRKALLGGLLAVIIAIGPLDVSAAEINIKEISRNINNAQVNLMLEDIKNINGQRYSVGSYDYTIVGIRYDDNYIYQDVDIEVEETLLQSPEESAYFKGIEKIYDETQNENLLEYMKEFSTEIEQYINVPAKTAYSYTFRIPKKEVMIKSNSGVDKELFRRDYFEEGDRISPLSYDKNLDEALFIQGVNDARNILENKVNLSEYDLKKDSLLDFENSFSRSSGFYNRLAARDYAKAHGTDQPEYPSKQIPNGSDCANFVSKCLNHGGIPIDQSGKWYPASTWGGWPGDYWFRTGYNKNGGVVPYMTNKSYFYNETNWRNVFAGSILYRTNTSHVGLVTYGDGAKIKYSHHSTKRKPYSEYNWNPNGNEYATFYKPMSWILK</sequence>
<organism evidence="2 3">
    <name type="scientific">Peptoniphilus lacrimalis</name>
    <dbReference type="NCBI Taxonomy" id="33031"/>
    <lineage>
        <taxon>Bacteria</taxon>
        <taxon>Bacillati</taxon>
        <taxon>Bacillota</taxon>
        <taxon>Tissierellia</taxon>
        <taxon>Tissierellales</taxon>
        <taxon>Peptoniphilaceae</taxon>
        <taxon>Peptoniphilus</taxon>
    </lineage>
</organism>
<dbReference type="Proteomes" id="UP000255517">
    <property type="component" value="Unassembled WGS sequence"/>
</dbReference>
<dbReference type="Pfam" id="PF12671">
    <property type="entry name" value="Amidase_6"/>
    <property type="match status" value="1"/>
</dbReference>
<gene>
    <name evidence="2" type="ORF">NCTC13149_00766</name>
</gene>
<evidence type="ECO:0000313" key="2">
    <source>
        <dbReference type="EMBL" id="SUB56951.1"/>
    </source>
</evidence>
<name>A0A379C4B2_9FIRM</name>